<dbReference type="GO" id="GO:0008360">
    <property type="term" value="P:regulation of cell shape"/>
    <property type="evidence" value="ECO:0007669"/>
    <property type="project" value="UniProtKB-KW"/>
</dbReference>
<dbReference type="Pfam" id="PF01225">
    <property type="entry name" value="Mur_ligase"/>
    <property type="match status" value="1"/>
</dbReference>
<keyword evidence="7 14" id="KW-0547">Nucleotide-binding</keyword>
<comment type="caution">
    <text evidence="18">The sequence shown here is derived from an EMBL/GenBank/DDBJ whole genome shotgun (WGS) entry which is preliminary data.</text>
</comment>
<evidence type="ECO:0000256" key="13">
    <source>
        <dbReference type="ARBA" id="ARBA00047833"/>
    </source>
</evidence>
<dbReference type="SUPFAM" id="SSF53623">
    <property type="entry name" value="MurD-like peptide ligases, catalytic domain"/>
    <property type="match status" value="1"/>
</dbReference>
<keyword evidence="8 14" id="KW-0067">ATP-binding</keyword>
<dbReference type="InterPro" id="IPR036615">
    <property type="entry name" value="Mur_ligase_C_dom_sf"/>
</dbReference>
<accession>A0A841FJE8</accession>
<gene>
    <name evidence="14" type="primary">murC</name>
    <name evidence="18" type="ORF">HNR73_000611</name>
</gene>
<evidence type="ECO:0000256" key="2">
    <source>
        <dbReference type="ARBA" id="ARBA00004752"/>
    </source>
</evidence>
<keyword evidence="10 14" id="KW-0573">Peptidoglycan synthesis</keyword>
<dbReference type="GO" id="GO:0005524">
    <property type="term" value="F:ATP binding"/>
    <property type="evidence" value="ECO:0007669"/>
    <property type="project" value="UniProtKB-UniRule"/>
</dbReference>
<comment type="pathway">
    <text evidence="2 14">Cell wall biogenesis; peptidoglycan biosynthesis.</text>
</comment>
<dbReference type="Pfam" id="PF08245">
    <property type="entry name" value="Mur_ligase_M"/>
    <property type="match status" value="1"/>
</dbReference>
<dbReference type="PANTHER" id="PTHR43445:SF3">
    <property type="entry name" value="UDP-N-ACETYLMURAMATE--L-ALANINE LIGASE"/>
    <property type="match status" value="1"/>
</dbReference>
<reference evidence="18 19" key="1">
    <citation type="submission" date="2020-08" db="EMBL/GenBank/DDBJ databases">
        <title>Genomic Encyclopedia of Type Strains, Phase IV (KMG-IV): sequencing the most valuable type-strain genomes for metagenomic binning, comparative biology and taxonomic classification.</title>
        <authorList>
            <person name="Goeker M."/>
        </authorList>
    </citation>
    <scope>NUCLEOTIDE SEQUENCE [LARGE SCALE GENOMIC DNA]</scope>
    <source>
        <strain evidence="18 19">YIM 65646</strain>
    </source>
</reference>
<evidence type="ECO:0000313" key="19">
    <source>
        <dbReference type="Proteomes" id="UP000548476"/>
    </source>
</evidence>
<dbReference type="GO" id="GO:0051301">
    <property type="term" value="P:cell division"/>
    <property type="evidence" value="ECO:0007669"/>
    <property type="project" value="UniProtKB-KW"/>
</dbReference>
<dbReference type="UniPathway" id="UPA00219"/>
<dbReference type="Gene3D" id="3.90.190.20">
    <property type="entry name" value="Mur ligase, C-terminal domain"/>
    <property type="match status" value="1"/>
</dbReference>
<keyword evidence="5 14" id="KW-0436">Ligase</keyword>
<dbReference type="EMBL" id="JACHGT010000001">
    <property type="protein sequence ID" value="MBB6032769.1"/>
    <property type="molecule type" value="Genomic_DNA"/>
</dbReference>
<keyword evidence="4 14" id="KW-0963">Cytoplasm</keyword>
<comment type="subcellular location">
    <subcellularLocation>
        <location evidence="1 14">Cytoplasm</location>
    </subcellularLocation>
</comment>
<dbReference type="PANTHER" id="PTHR43445">
    <property type="entry name" value="UDP-N-ACETYLMURAMATE--L-ALANINE LIGASE-RELATED"/>
    <property type="match status" value="1"/>
</dbReference>
<evidence type="ECO:0000256" key="4">
    <source>
        <dbReference type="ARBA" id="ARBA00022490"/>
    </source>
</evidence>
<comment type="function">
    <text evidence="14">Cell wall formation.</text>
</comment>
<dbReference type="AlphaFoldDB" id="A0A841FJE8"/>
<evidence type="ECO:0000259" key="16">
    <source>
        <dbReference type="Pfam" id="PF02875"/>
    </source>
</evidence>
<keyword evidence="6 14" id="KW-0132">Cell division</keyword>
<dbReference type="NCBIfam" id="TIGR01082">
    <property type="entry name" value="murC"/>
    <property type="match status" value="1"/>
</dbReference>
<name>A0A841FJE8_9ACTN</name>
<proteinExistence type="inferred from homology"/>
<dbReference type="Proteomes" id="UP000548476">
    <property type="component" value="Unassembled WGS sequence"/>
</dbReference>
<comment type="catalytic activity">
    <reaction evidence="13 14">
        <text>UDP-N-acetyl-alpha-D-muramate + L-alanine + ATP = UDP-N-acetyl-alpha-D-muramoyl-L-alanine + ADP + phosphate + H(+)</text>
        <dbReference type="Rhea" id="RHEA:23372"/>
        <dbReference type="ChEBI" id="CHEBI:15378"/>
        <dbReference type="ChEBI" id="CHEBI:30616"/>
        <dbReference type="ChEBI" id="CHEBI:43474"/>
        <dbReference type="ChEBI" id="CHEBI:57972"/>
        <dbReference type="ChEBI" id="CHEBI:70757"/>
        <dbReference type="ChEBI" id="CHEBI:83898"/>
        <dbReference type="ChEBI" id="CHEBI:456216"/>
        <dbReference type="EC" id="6.3.2.8"/>
    </reaction>
</comment>
<dbReference type="InterPro" id="IPR036565">
    <property type="entry name" value="Mur-like_cat_sf"/>
</dbReference>
<dbReference type="EC" id="6.3.2.8" evidence="3 14"/>
<dbReference type="InterPro" id="IPR004101">
    <property type="entry name" value="Mur_ligase_C"/>
</dbReference>
<dbReference type="Gene3D" id="3.40.1190.10">
    <property type="entry name" value="Mur-like, catalytic domain"/>
    <property type="match status" value="1"/>
</dbReference>
<dbReference type="InterPro" id="IPR050061">
    <property type="entry name" value="MurCDEF_pg_biosynth"/>
</dbReference>
<dbReference type="GO" id="GO:0009252">
    <property type="term" value="P:peptidoglycan biosynthetic process"/>
    <property type="evidence" value="ECO:0007669"/>
    <property type="project" value="UniProtKB-UniRule"/>
</dbReference>
<organism evidence="18 19">
    <name type="scientific">Phytomonospora endophytica</name>
    <dbReference type="NCBI Taxonomy" id="714109"/>
    <lineage>
        <taxon>Bacteria</taxon>
        <taxon>Bacillati</taxon>
        <taxon>Actinomycetota</taxon>
        <taxon>Actinomycetes</taxon>
        <taxon>Micromonosporales</taxon>
        <taxon>Micromonosporaceae</taxon>
        <taxon>Phytomonospora</taxon>
    </lineage>
</organism>
<evidence type="ECO:0000256" key="6">
    <source>
        <dbReference type="ARBA" id="ARBA00022618"/>
    </source>
</evidence>
<evidence type="ECO:0000256" key="5">
    <source>
        <dbReference type="ARBA" id="ARBA00022598"/>
    </source>
</evidence>
<dbReference type="SUPFAM" id="SSF53244">
    <property type="entry name" value="MurD-like peptide ligases, peptide-binding domain"/>
    <property type="match status" value="1"/>
</dbReference>
<keyword evidence="19" id="KW-1185">Reference proteome</keyword>
<keyword evidence="9 14" id="KW-0133">Cell shape</keyword>
<dbReference type="GO" id="GO:0005737">
    <property type="term" value="C:cytoplasm"/>
    <property type="evidence" value="ECO:0007669"/>
    <property type="project" value="UniProtKB-SubCell"/>
</dbReference>
<evidence type="ECO:0000256" key="8">
    <source>
        <dbReference type="ARBA" id="ARBA00022840"/>
    </source>
</evidence>
<evidence type="ECO:0000256" key="10">
    <source>
        <dbReference type="ARBA" id="ARBA00022984"/>
    </source>
</evidence>
<evidence type="ECO:0000259" key="15">
    <source>
        <dbReference type="Pfam" id="PF01225"/>
    </source>
</evidence>
<evidence type="ECO:0000256" key="14">
    <source>
        <dbReference type="HAMAP-Rule" id="MF_00046"/>
    </source>
</evidence>
<dbReference type="InterPro" id="IPR005758">
    <property type="entry name" value="UDP-N-AcMur_Ala_ligase_MurC"/>
</dbReference>
<protein>
    <recommendedName>
        <fullName evidence="3 14">UDP-N-acetylmuramate--L-alanine ligase</fullName>
        <ecNumber evidence="3 14">6.3.2.8</ecNumber>
    </recommendedName>
    <alternativeName>
        <fullName evidence="14">UDP-N-acetylmuramoyl-L-alanine synthetase</fullName>
    </alternativeName>
</protein>
<keyword evidence="12 14" id="KW-0961">Cell wall biogenesis/degradation</keyword>
<dbReference type="GO" id="GO:0008763">
    <property type="term" value="F:UDP-N-acetylmuramate-L-alanine ligase activity"/>
    <property type="evidence" value="ECO:0007669"/>
    <property type="project" value="UniProtKB-UniRule"/>
</dbReference>
<evidence type="ECO:0000256" key="9">
    <source>
        <dbReference type="ARBA" id="ARBA00022960"/>
    </source>
</evidence>
<dbReference type="Pfam" id="PF02875">
    <property type="entry name" value="Mur_ligase_C"/>
    <property type="match status" value="1"/>
</dbReference>
<dbReference type="GO" id="GO:0071555">
    <property type="term" value="P:cell wall organization"/>
    <property type="evidence" value="ECO:0007669"/>
    <property type="project" value="UniProtKB-KW"/>
</dbReference>
<dbReference type="InterPro" id="IPR000713">
    <property type="entry name" value="Mur_ligase_N"/>
</dbReference>
<feature type="domain" description="Mur ligase central" evidence="17">
    <location>
        <begin position="131"/>
        <end position="313"/>
    </location>
</feature>
<evidence type="ECO:0000256" key="3">
    <source>
        <dbReference type="ARBA" id="ARBA00012211"/>
    </source>
</evidence>
<dbReference type="Gene3D" id="3.40.50.720">
    <property type="entry name" value="NAD(P)-binding Rossmann-like Domain"/>
    <property type="match status" value="1"/>
</dbReference>
<feature type="domain" description="Mur ligase N-terminal catalytic" evidence="15">
    <location>
        <begin position="30"/>
        <end position="125"/>
    </location>
</feature>
<comment type="similarity">
    <text evidence="14">Belongs to the MurCDEF family.</text>
</comment>
<evidence type="ECO:0000313" key="18">
    <source>
        <dbReference type="EMBL" id="MBB6032769.1"/>
    </source>
</evidence>
<evidence type="ECO:0000256" key="1">
    <source>
        <dbReference type="ARBA" id="ARBA00004496"/>
    </source>
</evidence>
<evidence type="ECO:0000256" key="11">
    <source>
        <dbReference type="ARBA" id="ARBA00023306"/>
    </source>
</evidence>
<evidence type="ECO:0000259" key="17">
    <source>
        <dbReference type="Pfam" id="PF08245"/>
    </source>
</evidence>
<feature type="binding site" evidence="14">
    <location>
        <begin position="133"/>
        <end position="139"/>
    </location>
    <ligand>
        <name>ATP</name>
        <dbReference type="ChEBI" id="CHEBI:30616"/>
    </ligand>
</feature>
<feature type="domain" description="Mur ligase C-terminal" evidence="16">
    <location>
        <begin position="335"/>
        <end position="464"/>
    </location>
</feature>
<dbReference type="SUPFAM" id="SSF51984">
    <property type="entry name" value="MurCD N-terminal domain"/>
    <property type="match status" value="1"/>
</dbReference>
<evidence type="ECO:0000256" key="12">
    <source>
        <dbReference type="ARBA" id="ARBA00023316"/>
    </source>
</evidence>
<evidence type="ECO:0000256" key="7">
    <source>
        <dbReference type="ARBA" id="ARBA00022741"/>
    </source>
</evidence>
<dbReference type="InterPro" id="IPR013221">
    <property type="entry name" value="Mur_ligase_cen"/>
</dbReference>
<keyword evidence="11 14" id="KW-0131">Cell cycle</keyword>
<sequence length="484" mass="51408">MAETYERRPIEPMHSPTDDGVTAEDLGRVLFIGIGGVGMSGLARLYATRGLPVSGSELHDWPSLPELAALGATVHREHVPSNLDGVDTVVRSSAHPDSHLEIAEARRRGIRVYHRSEALAAAMTGRRSVVIAGTHGKTTTTAMTTEILEGCGLDPSYVNGGEASVSGSSGRHGTGDVMVIEADEHDRTFLRYRPHIAIITNIDADHLNNYGDIDNLEAGFAEFGRATDADGVVIVCADDERARRVGETLRAEGREVATYGTAADADLRIDKVHSTSDGVSYHATYGDAQLGEFFVPVPGAHLGLNSAAAVLAALRLGLEADRIRTALAAFSGVRRRFELRGTVGGVRVYDEYAYHPTAMKAALSTLSGIREGGRLIVVFQPYRAYRTRDLRAEIAEALAIADQAVVMEVFGPGEDIPVSEGGIALHAAVALPEEDKVFVPDWNDVPGEVAARARPGDLVVTMGAPPLSLMPPEILAALGGPSTT</sequence>
<dbReference type="HAMAP" id="MF_00046">
    <property type="entry name" value="MurC"/>
    <property type="match status" value="1"/>
</dbReference>